<dbReference type="Pfam" id="PF14386">
    <property type="entry name" value="DUF4417"/>
    <property type="match status" value="1"/>
</dbReference>
<name>A0A6J7P5V9_9ZZZZ</name>
<organism evidence="2">
    <name type="scientific">freshwater metagenome</name>
    <dbReference type="NCBI Taxonomy" id="449393"/>
    <lineage>
        <taxon>unclassified sequences</taxon>
        <taxon>metagenomes</taxon>
        <taxon>ecological metagenomes</taxon>
    </lineage>
</organism>
<evidence type="ECO:0000313" key="1">
    <source>
        <dbReference type="EMBL" id="CAB4805847.1"/>
    </source>
</evidence>
<dbReference type="EMBL" id="CAFAAJ010000071">
    <property type="protein sequence ID" value="CAB4805847.1"/>
    <property type="molecule type" value="Genomic_DNA"/>
</dbReference>
<protein>
    <submittedName>
        <fullName evidence="2">Unannotated protein</fullName>
    </submittedName>
</protein>
<gene>
    <name evidence="1" type="ORF">UFOPK3001_01245</name>
    <name evidence="2" type="ORF">UFOPK3954_01716</name>
</gene>
<evidence type="ECO:0000313" key="2">
    <source>
        <dbReference type="EMBL" id="CAB5000591.1"/>
    </source>
</evidence>
<dbReference type="InterPro" id="IPR025530">
    <property type="entry name" value="DUF4417"/>
</dbReference>
<accession>A0A6J7P5V9</accession>
<dbReference type="AlphaFoldDB" id="A0A6J7P5V9"/>
<dbReference type="EMBL" id="CAFBON010000200">
    <property type="protein sequence ID" value="CAB5000591.1"/>
    <property type="molecule type" value="Genomic_DNA"/>
</dbReference>
<reference evidence="2" key="1">
    <citation type="submission" date="2020-05" db="EMBL/GenBank/DDBJ databases">
        <authorList>
            <person name="Chiriac C."/>
            <person name="Salcher M."/>
            <person name="Ghai R."/>
            <person name="Kavagutti S V."/>
        </authorList>
    </citation>
    <scope>NUCLEOTIDE SEQUENCE</scope>
</reference>
<proteinExistence type="predicted"/>
<sequence length="151" mass="16943">MPLADDPGRYVTLFSEFVAIVTPDFSMTVGMPVQDRIRSAWTGRAIGAYFQSRGLHVVPNVRWATLDDLDVVVGGLPCQGIIALSSQGLLRDKQLHFTFEKGIPVVLDRLKPRQVVFYGTMRPAVHEMLSPMAEILQFPTDIRRVFDERVA</sequence>